<evidence type="ECO:0000256" key="1">
    <source>
        <dbReference type="SAM" id="Phobius"/>
    </source>
</evidence>
<accession>A0ABU1W3A1</accession>
<comment type="caution">
    <text evidence="2">The sequence shown here is derived from an EMBL/GenBank/DDBJ whole genome shotgun (WGS) entry which is preliminary data.</text>
</comment>
<proteinExistence type="predicted"/>
<organism evidence="2 3">
    <name type="scientific">Rheinheimera soli</name>
    <dbReference type="NCBI Taxonomy" id="443616"/>
    <lineage>
        <taxon>Bacteria</taxon>
        <taxon>Pseudomonadati</taxon>
        <taxon>Pseudomonadota</taxon>
        <taxon>Gammaproteobacteria</taxon>
        <taxon>Chromatiales</taxon>
        <taxon>Chromatiaceae</taxon>
        <taxon>Rheinheimera</taxon>
    </lineage>
</organism>
<feature type="transmembrane region" description="Helical" evidence="1">
    <location>
        <begin position="38"/>
        <end position="59"/>
    </location>
</feature>
<keyword evidence="1" id="KW-1133">Transmembrane helix</keyword>
<keyword evidence="3" id="KW-1185">Reference proteome</keyword>
<keyword evidence="1" id="KW-0472">Membrane</keyword>
<protein>
    <submittedName>
        <fullName evidence="2">Uncharacterized protein</fullName>
    </submittedName>
</protein>
<sequence>MQLSRLFTCGISLSLFISLLNLLPTLRSVWLLQSSWLLLVFGLLQLLCLLVFALLVSLLEKNQRQINAGLISPVQGQ</sequence>
<evidence type="ECO:0000313" key="2">
    <source>
        <dbReference type="EMBL" id="MDR7122413.1"/>
    </source>
</evidence>
<dbReference type="RefSeq" id="WP_310280645.1">
    <property type="nucleotide sequence ID" value="NZ_JAVDWR010000016.1"/>
</dbReference>
<keyword evidence="1" id="KW-0812">Transmembrane</keyword>
<name>A0ABU1W3A1_9GAMM</name>
<reference evidence="2 3" key="1">
    <citation type="submission" date="2023-07" db="EMBL/GenBank/DDBJ databases">
        <title>Sorghum-associated microbial communities from plants grown in Nebraska, USA.</title>
        <authorList>
            <person name="Schachtman D."/>
        </authorList>
    </citation>
    <scope>NUCLEOTIDE SEQUENCE [LARGE SCALE GENOMIC DNA]</scope>
    <source>
        <strain evidence="2 3">4138</strain>
    </source>
</reference>
<gene>
    <name evidence="2" type="ORF">J2W69_003382</name>
</gene>
<dbReference type="EMBL" id="JAVDWR010000016">
    <property type="protein sequence ID" value="MDR7122413.1"/>
    <property type="molecule type" value="Genomic_DNA"/>
</dbReference>
<dbReference type="Proteomes" id="UP001257909">
    <property type="component" value="Unassembled WGS sequence"/>
</dbReference>
<evidence type="ECO:0000313" key="3">
    <source>
        <dbReference type="Proteomes" id="UP001257909"/>
    </source>
</evidence>